<keyword evidence="5" id="KW-1185">Reference proteome</keyword>
<feature type="domain" description="P-granule-associated protein DEPS-1 third OB-fold" evidence="1">
    <location>
        <begin position="227"/>
        <end position="285"/>
    </location>
</feature>
<dbReference type="InterPro" id="IPR057147">
    <property type="entry name" value="OB_DEPS-1_3rd"/>
</dbReference>
<evidence type="ECO:0000259" key="1">
    <source>
        <dbReference type="Pfam" id="PF24339"/>
    </source>
</evidence>
<sequence length="508" mass="58506">LRMLERGQKLFGITITPAADFGSEMTNKVLVLGVDGIHNVFYVLKQAFTLAPEAIEHRDGNEFDIVADIKNQVRRREKPLDVGDWISWFYSGINEIEEFRREHKLHELRVYSLHYQFLLDCVKSPDESCLYNHTFGYIKITPAEAHKLMTNISFQCWVDVYLDGPMGSEKVIASFHSYHTTDYAMQIKVLDSPWTEHHTVDMRGLTKEDEFEWLIEKKGEDKAKENNVYKCYGYYVSERSLYVPRTPDKVYNFAYINDSLLTPGVQYKFNAFWLEGLNCFIINEYVAMVDMDVLHTSREEDTSKILLLDTVNQRKDVKTLFVTSKCNFGTMDDPTGALTLHHLSRYAESKCRVFFYEDLHASFGRFRIERVELDKAKKIEKNVREAVTEVKGVRGVVISSEGRVFSAYHSPLRFFLPHGTSIPIGSHVVFTANIDHDTNECEAREETIKVLDDPPIEYFEYNGRLIFSTTVSWLPRGDTISGVVSLTSPSSMIPSRNCPVPTATRMYS</sequence>
<gene>
    <name evidence="4" type="ORF">PENTCL1PPCAC_26180</name>
</gene>
<proteinExistence type="predicted"/>
<dbReference type="Pfam" id="PF24342">
    <property type="entry name" value="OB_DEPS-1_2nd"/>
    <property type="match status" value="1"/>
</dbReference>
<feature type="domain" description="P-granule-associated protein DEPS-1 second OB-fold" evidence="2">
    <location>
        <begin position="105"/>
        <end position="181"/>
    </location>
</feature>
<feature type="domain" description="P-granule-associated protein DEPS-1 first OB-fold" evidence="3">
    <location>
        <begin position="12"/>
        <end position="101"/>
    </location>
</feature>
<reference evidence="4" key="1">
    <citation type="submission" date="2023-10" db="EMBL/GenBank/DDBJ databases">
        <title>Genome assembly of Pristionchus species.</title>
        <authorList>
            <person name="Yoshida K."/>
            <person name="Sommer R.J."/>
        </authorList>
    </citation>
    <scope>NUCLEOTIDE SEQUENCE</scope>
    <source>
        <strain evidence="4">RS0144</strain>
    </source>
</reference>
<dbReference type="Pfam" id="PF24343">
    <property type="entry name" value="OB_DEPS-1_1st"/>
    <property type="match status" value="1"/>
</dbReference>
<evidence type="ECO:0000259" key="3">
    <source>
        <dbReference type="Pfam" id="PF24343"/>
    </source>
</evidence>
<dbReference type="AlphaFoldDB" id="A0AAV5UAU3"/>
<evidence type="ECO:0000313" key="4">
    <source>
        <dbReference type="EMBL" id="GMT04006.1"/>
    </source>
</evidence>
<accession>A0AAV5UAU3</accession>
<dbReference type="InterPro" id="IPR057143">
    <property type="entry name" value="OB_DEPS-1_2nd"/>
</dbReference>
<evidence type="ECO:0000259" key="2">
    <source>
        <dbReference type="Pfam" id="PF24342"/>
    </source>
</evidence>
<organism evidence="4 5">
    <name type="scientific">Pristionchus entomophagus</name>
    <dbReference type="NCBI Taxonomy" id="358040"/>
    <lineage>
        <taxon>Eukaryota</taxon>
        <taxon>Metazoa</taxon>
        <taxon>Ecdysozoa</taxon>
        <taxon>Nematoda</taxon>
        <taxon>Chromadorea</taxon>
        <taxon>Rhabditida</taxon>
        <taxon>Rhabditina</taxon>
        <taxon>Diplogasteromorpha</taxon>
        <taxon>Diplogasteroidea</taxon>
        <taxon>Neodiplogasteridae</taxon>
        <taxon>Pristionchus</taxon>
    </lineage>
</organism>
<evidence type="ECO:0000313" key="5">
    <source>
        <dbReference type="Proteomes" id="UP001432027"/>
    </source>
</evidence>
<comment type="caution">
    <text evidence="4">The sequence shown here is derived from an EMBL/GenBank/DDBJ whole genome shotgun (WGS) entry which is preliminary data.</text>
</comment>
<dbReference type="Pfam" id="PF24339">
    <property type="entry name" value="OB_DEPS-1_3rd"/>
    <property type="match status" value="1"/>
</dbReference>
<dbReference type="InterPro" id="IPR057139">
    <property type="entry name" value="OB_DEPS-1_1st"/>
</dbReference>
<name>A0AAV5UAU3_9BILA</name>
<protein>
    <submittedName>
        <fullName evidence="4">Uncharacterized protein</fullName>
    </submittedName>
</protein>
<feature type="non-terminal residue" evidence="4">
    <location>
        <position position="1"/>
    </location>
</feature>
<dbReference type="Proteomes" id="UP001432027">
    <property type="component" value="Unassembled WGS sequence"/>
</dbReference>
<dbReference type="EMBL" id="BTSX01000006">
    <property type="protein sequence ID" value="GMT04006.1"/>
    <property type="molecule type" value="Genomic_DNA"/>
</dbReference>